<comment type="caution">
    <text evidence="1">The sequence shown here is derived from an EMBL/GenBank/DDBJ whole genome shotgun (WGS) entry which is preliminary data.</text>
</comment>
<sequence>MYEDEPEDDEHGENLPVTVDKEFNFDKLREAKPSINRIKPPDFNDLVFGTANPKTEPHLVERAAWYKSEPSKGIVLPYRRLYYYCGCIAYHNPFPPAPINKCTINPIQTGEAIMVLRIDVNRRFGITTSQRWRQECWLRLRPTLEAAWNLYRQDQERKEIAEFHNINFEYTPDGFVPIKPHSPGRQPNDLNLSDDDYTARIRLVNRHSTYKHRYLKDIANGKHGNRIAKTLNEMYDLLESLGGVPGNWVKYPENR</sequence>
<evidence type="ECO:0000313" key="1">
    <source>
        <dbReference type="EMBL" id="KKM94126.1"/>
    </source>
</evidence>
<accession>A0A0F9M439</accession>
<name>A0A0F9M439_9ZZZZ</name>
<reference evidence="1" key="1">
    <citation type="journal article" date="2015" name="Nature">
        <title>Complex archaea that bridge the gap between prokaryotes and eukaryotes.</title>
        <authorList>
            <person name="Spang A."/>
            <person name="Saw J.H."/>
            <person name="Jorgensen S.L."/>
            <person name="Zaremba-Niedzwiedzka K."/>
            <person name="Martijn J."/>
            <person name="Lind A.E."/>
            <person name="van Eijk R."/>
            <person name="Schleper C."/>
            <person name="Guy L."/>
            <person name="Ettema T.J."/>
        </authorList>
    </citation>
    <scope>NUCLEOTIDE SEQUENCE</scope>
</reference>
<dbReference type="AlphaFoldDB" id="A0A0F9M439"/>
<protein>
    <submittedName>
        <fullName evidence="1">Uncharacterized protein</fullName>
    </submittedName>
</protein>
<proteinExistence type="predicted"/>
<gene>
    <name evidence="1" type="ORF">LCGC14_1201440</name>
</gene>
<dbReference type="EMBL" id="LAZR01006177">
    <property type="protein sequence ID" value="KKM94126.1"/>
    <property type="molecule type" value="Genomic_DNA"/>
</dbReference>
<organism evidence="1">
    <name type="scientific">marine sediment metagenome</name>
    <dbReference type="NCBI Taxonomy" id="412755"/>
    <lineage>
        <taxon>unclassified sequences</taxon>
        <taxon>metagenomes</taxon>
        <taxon>ecological metagenomes</taxon>
    </lineage>
</organism>